<keyword evidence="1" id="KW-0479">Metal-binding</keyword>
<reference evidence="2 3" key="1">
    <citation type="submission" date="2020-04" db="EMBL/GenBank/DDBJ databases">
        <authorList>
            <person name="Yin C."/>
        </authorList>
    </citation>
    <scope>NUCLEOTIDE SEQUENCE [LARGE SCALE GENOMIC DNA]</scope>
    <source>
        <strain evidence="2 3">Ak56</strain>
    </source>
</reference>
<dbReference type="InterPro" id="IPR008949">
    <property type="entry name" value="Isoprenoid_synthase_dom_sf"/>
</dbReference>
<evidence type="ECO:0000313" key="2">
    <source>
        <dbReference type="EMBL" id="NLR82933.1"/>
    </source>
</evidence>
<dbReference type="SUPFAM" id="SSF48576">
    <property type="entry name" value="Terpenoid synthases"/>
    <property type="match status" value="1"/>
</dbReference>
<dbReference type="Proteomes" id="UP000552864">
    <property type="component" value="Unassembled WGS sequence"/>
</dbReference>
<evidence type="ECO:0000256" key="1">
    <source>
        <dbReference type="RuleBase" id="RU366034"/>
    </source>
</evidence>
<dbReference type="PANTHER" id="PTHR35201:SF4">
    <property type="entry name" value="BETA-PINACENE SYNTHASE-RELATED"/>
    <property type="match status" value="1"/>
</dbReference>
<keyword evidence="1" id="KW-0456">Lyase</keyword>
<name>A0A847SS14_9BACT</name>
<sequence length="332" mass="38680">MNPVITSILSQFHYPFPMLKNTFAGAMQEITEQHWIDGEYLALYNNDPLTRKKYKMTKTAHIASQWFPTASAERLKPVCRLMLWTLYNDDRCEECNLHELHLVRDQSLEILKGTAARDELTIPLAGLLFTLREELVQFLPEESMNRFISGLQKYFDGLEQELYYKVRKEFPSVEECLAIREDSLCLYPFLELLDLETEVFLPASIHQHHTIKRLKALAVRMMACFNEVQSVLKDEATGAIYYNVVKAIQHQRNISLEKACLEALHIHNEYLREFQYLQDFLPDFGSWQDAVTNRIHYISMTLNGWKSISSTLDRYNSIQGFPDVQTVKQALG</sequence>
<keyword evidence="3" id="KW-1185">Reference proteome</keyword>
<dbReference type="SFLD" id="SFLDS00005">
    <property type="entry name" value="Isoprenoid_Synthase_Type_I"/>
    <property type="match status" value="1"/>
</dbReference>
<comment type="caution">
    <text evidence="2">The sequence shown here is derived from an EMBL/GenBank/DDBJ whole genome shotgun (WGS) entry which is preliminary data.</text>
</comment>
<dbReference type="AlphaFoldDB" id="A0A847SS14"/>
<dbReference type="PANTHER" id="PTHR35201">
    <property type="entry name" value="TERPENE SYNTHASE"/>
    <property type="match status" value="1"/>
</dbReference>
<dbReference type="Gene3D" id="1.10.600.10">
    <property type="entry name" value="Farnesyl Diphosphate Synthase"/>
    <property type="match status" value="1"/>
</dbReference>
<keyword evidence="1" id="KW-0460">Magnesium</keyword>
<dbReference type="EC" id="4.2.3.-" evidence="1"/>
<comment type="similarity">
    <text evidence="1">Belongs to the terpene synthase family.</text>
</comment>
<proteinExistence type="inferred from homology"/>
<dbReference type="GO" id="GO:0010333">
    <property type="term" value="F:terpene synthase activity"/>
    <property type="evidence" value="ECO:0007669"/>
    <property type="project" value="InterPro"/>
</dbReference>
<gene>
    <name evidence="2" type="ORF">HGH91_30250</name>
</gene>
<organism evidence="2 3">
    <name type="scientific">Chitinophaga eiseniae</name>
    <dbReference type="NCBI Taxonomy" id="634771"/>
    <lineage>
        <taxon>Bacteria</taxon>
        <taxon>Pseudomonadati</taxon>
        <taxon>Bacteroidota</taxon>
        <taxon>Chitinophagia</taxon>
        <taxon>Chitinophagales</taxon>
        <taxon>Chitinophagaceae</taxon>
        <taxon>Chitinophaga</taxon>
    </lineage>
</organism>
<accession>A0A847SS14</accession>
<dbReference type="Pfam" id="PF19086">
    <property type="entry name" value="Terpene_syn_C_2"/>
    <property type="match status" value="1"/>
</dbReference>
<dbReference type="EMBL" id="JABAHZ010000014">
    <property type="protein sequence ID" value="NLR82933.1"/>
    <property type="molecule type" value="Genomic_DNA"/>
</dbReference>
<comment type="cofactor">
    <cofactor evidence="1">
        <name>Mg(2+)</name>
        <dbReference type="ChEBI" id="CHEBI:18420"/>
    </cofactor>
</comment>
<dbReference type="GO" id="GO:0046872">
    <property type="term" value="F:metal ion binding"/>
    <property type="evidence" value="ECO:0007669"/>
    <property type="project" value="UniProtKB-KW"/>
</dbReference>
<dbReference type="SFLD" id="SFLDG01020">
    <property type="entry name" value="Terpene_Cyclase_Like_2"/>
    <property type="match status" value="1"/>
</dbReference>
<dbReference type="InterPro" id="IPR034686">
    <property type="entry name" value="Terpene_cyclase-like_2"/>
</dbReference>
<evidence type="ECO:0000313" key="3">
    <source>
        <dbReference type="Proteomes" id="UP000552864"/>
    </source>
</evidence>
<protein>
    <recommendedName>
        <fullName evidence="1">Terpene synthase</fullName>
        <ecNumber evidence="1">4.2.3.-</ecNumber>
    </recommendedName>
</protein>
<dbReference type="RefSeq" id="WP_168742974.1">
    <property type="nucleotide sequence ID" value="NZ_JABAHZ010000014.1"/>
</dbReference>